<dbReference type="PROSITE" id="PS51318">
    <property type="entry name" value="TAT"/>
    <property type="match status" value="1"/>
</dbReference>
<dbReference type="InterPro" id="IPR006311">
    <property type="entry name" value="TAT_signal"/>
</dbReference>
<evidence type="ECO:0000313" key="3">
    <source>
        <dbReference type="Proteomes" id="UP001374893"/>
    </source>
</evidence>
<dbReference type="PANTHER" id="PTHR30383">
    <property type="entry name" value="THIOESTERASE 1/PROTEASE 1/LYSOPHOSPHOLIPASE L1"/>
    <property type="match status" value="1"/>
</dbReference>
<keyword evidence="3" id="KW-1185">Reference proteome</keyword>
<dbReference type="Pfam" id="PF13472">
    <property type="entry name" value="Lipase_GDSL_2"/>
    <property type="match status" value="1"/>
</dbReference>
<feature type="domain" description="SGNH hydrolase-type esterase" evidence="1">
    <location>
        <begin position="51"/>
        <end position="238"/>
    </location>
</feature>
<dbReference type="InterPro" id="IPR036514">
    <property type="entry name" value="SGNH_hydro_sf"/>
</dbReference>
<name>A0ABN6H017_9BACT</name>
<protein>
    <submittedName>
        <fullName evidence="2">Lipase</fullName>
    </submittedName>
</protein>
<dbReference type="EMBL" id="AP024702">
    <property type="protein sequence ID" value="BCX46830.1"/>
    <property type="molecule type" value="Genomic_DNA"/>
</dbReference>
<dbReference type="Proteomes" id="UP001374893">
    <property type="component" value="Chromosome"/>
</dbReference>
<dbReference type="InterPro" id="IPR013830">
    <property type="entry name" value="SGNH_hydro"/>
</dbReference>
<sequence length="249" mass="27243">MTTAHSLSRRSLLQGVGSLGVLGALGATTAAVRAETATEPPKKGCVILFQGDSITDAGRDRKVLEANESKALGKGYPALAAGALLGSYPESELKIYNRGISGNKVPDLAERWQADAIDLKPDVLSILVGVNDLWHTLAFGRKYKGTVKDYEELYRALLERTRKELPGTRIVICEPFTTRTSDDFKVLAEYRAVARKLADEMKLTFVPFQSAFDSVLQAAPAEFWLWDGVHPTPAGHELMLQTWRKAVGI</sequence>
<organism evidence="2 3">
    <name type="scientific">Haloferula helveola</name>
    <dbReference type="NCBI Taxonomy" id="490095"/>
    <lineage>
        <taxon>Bacteria</taxon>
        <taxon>Pseudomonadati</taxon>
        <taxon>Verrucomicrobiota</taxon>
        <taxon>Verrucomicrobiia</taxon>
        <taxon>Verrucomicrobiales</taxon>
        <taxon>Verrucomicrobiaceae</taxon>
        <taxon>Haloferula</taxon>
    </lineage>
</organism>
<gene>
    <name evidence="2" type="ORF">HAHE_07380</name>
</gene>
<proteinExistence type="predicted"/>
<dbReference type="CDD" id="cd01834">
    <property type="entry name" value="SGNH_hydrolase_like_2"/>
    <property type="match status" value="1"/>
</dbReference>
<dbReference type="InterPro" id="IPR051532">
    <property type="entry name" value="Ester_Hydrolysis_Enzymes"/>
</dbReference>
<reference evidence="2 3" key="1">
    <citation type="submission" date="2021-06" db="EMBL/GenBank/DDBJ databases">
        <title>Complete genome of Haloferula helveola possessing various polysaccharide degrading enzymes.</title>
        <authorList>
            <person name="Takami H."/>
            <person name="Huang C."/>
            <person name="Hamasaki K."/>
        </authorList>
    </citation>
    <scope>NUCLEOTIDE SEQUENCE [LARGE SCALE GENOMIC DNA]</scope>
    <source>
        <strain evidence="2 3">CN-1</strain>
    </source>
</reference>
<dbReference type="SUPFAM" id="SSF52266">
    <property type="entry name" value="SGNH hydrolase"/>
    <property type="match status" value="1"/>
</dbReference>
<dbReference type="Gene3D" id="3.40.50.1110">
    <property type="entry name" value="SGNH hydrolase"/>
    <property type="match status" value="1"/>
</dbReference>
<accession>A0ABN6H017</accession>
<dbReference type="RefSeq" id="WP_338688729.1">
    <property type="nucleotide sequence ID" value="NZ_AP024702.1"/>
</dbReference>
<evidence type="ECO:0000313" key="2">
    <source>
        <dbReference type="EMBL" id="BCX46830.1"/>
    </source>
</evidence>
<evidence type="ECO:0000259" key="1">
    <source>
        <dbReference type="Pfam" id="PF13472"/>
    </source>
</evidence>
<dbReference type="PANTHER" id="PTHR30383:SF5">
    <property type="entry name" value="SGNH HYDROLASE-TYPE ESTERASE DOMAIN-CONTAINING PROTEIN"/>
    <property type="match status" value="1"/>
</dbReference>